<dbReference type="InterPro" id="IPR026022">
    <property type="entry name" value="PhoU_dom"/>
</dbReference>
<dbReference type="PIRSF" id="PIRSF003107">
    <property type="entry name" value="PhoU"/>
    <property type="match status" value="1"/>
</dbReference>
<keyword evidence="6 7" id="KW-0592">Phosphate transport</keyword>
<dbReference type="GO" id="GO:0006817">
    <property type="term" value="P:phosphate ion transport"/>
    <property type="evidence" value="ECO:0007669"/>
    <property type="project" value="UniProtKB-KW"/>
</dbReference>
<dbReference type="AlphaFoldDB" id="A0A410FUI4"/>
<evidence type="ECO:0000256" key="1">
    <source>
        <dbReference type="ARBA" id="ARBA00004496"/>
    </source>
</evidence>
<evidence type="ECO:0000256" key="5">
    <source>
        <dbReference type="ARBA" id="ARBA00022490"/>
    </source>
</evidence>
<comment type="subcellular location">
    <subcellularLocation>
        <location evidence="1 7">Cytoplasm</location>
    </subcellularLocation>
</comment>
<dbReference type="NCBIfam" id="TIGR02135">
    <property type="entry name" value="phoU_full"/>
    <property type="match status" value="1"/>
</dbReference>
<protein>
    <recommendedName>
        <fullName evidence="7">Phosphate-specific transport system accessory protein PhoU</fullName>
    </recommendedName>
</protein>
<dbReference type="PANTHER" id="PTHR42930:SF3">
    <property type="entry name" value="PHOSPHATE-SPECIFIC TRANSPORT SYSTEM ACCESSORY PROTEIN PHOU"/>
    <property type="match status" value="1"/>
</dbReference>
<dbReference type="InterPro" id="IPR028366">
    <property type="entry name" value="PhoU"/>
</dbReference>
<dbReference type="GO" id="GO:0030643">
    <property type="term" value="P:intracellular phosphate ion homeostasis"/>
    <property type="evidence" value="ECO:0007669"/>
    <property type="project" value="InterPro"/>
</dbReference>
<gene>
    <name evidence="9" type="ORF">BIP78_0960</name>
</gene>
<evidence type="ECO:0000256" key="6">
    <source>
        <dbReference type="ARBA" id="ARBA00022592"/>
    </source>
</evidence>
<dbReference type="InterPro" id="IPR038078">
    <property type="entry name" value="PhoU-like_sf"/>
</dbReference>
<organism evidence="9 10">
    <name type="scientific">Bipolaricaulis sibiricus</name>
    <dbReference type="NCBI Taxonomy" id="2501609"/>
    <lineage>
        <taxon>Bacteria</taxon>
        <taxon>Candidatus Bipolaricaulota</taxon>
        <taxon>Candidatus Bipolaricaulia</taxon>
        <taxon>Candidatus Bipolaricaulales</taxon>
        <taxon>Candidatus Bipolaricaulaceae</taxon>
        <taxon>Candidatus Bipolaricaulis</taxon>
    </lineage>
</organism>
<proteinExistence type="inferred from homology"/>
<dbReference type="KEGG" id="bih:BIP78_0960"/>
<keyword evidence="4 7" id="KW-0813">Transport</keyword>
<evidence type="ECO:0000256" key="4">
    <source>
        <dbReference type="ARBA" id="ARBA00022448"/>
    </source>
</evidence>
<keyword evidence="5 7" id="KW-0963">Cytoplasm</keyword>
<sequence length="221" mass="24582">MVREAFERELRALEGEVVGLGEAVAEAVRGAIYALRTRDADLAERVDRADDDLNRRRFDLEERCLALLATQQPMASDLRVLMAIVHIATDLERMGDHAAGVARLVIRMGNEPLIKPLVDIPRMADLVVSMLDEALGAFVRRDAAAARRAAARDDEVDALHDQVHRELFLLMIQNPSTITQATYLMWASHGLERIADLVTNVCERVVFVAQGVLEDLNQPHG</sequence>
<dbReference type="Proteomes" id="UP000287233">
    <property type="component" value="Chromosome"/>
</dbReference>
<evidence type="ECO:0000256" key="3">
    <source>
        <dbReference type="ARBA" id="ARBA00011738"/>
    </source>
</evidence>
<comment type="similarity">
    <text evidence="2 7">Belongs to the PhoU family.</text>
</comment>
<comment type="subunit">
    <text evidence="3 7">Homodimer.</text>
</comment>
<comment type="function">
    <text evidence="7">Plays a role in the regulation of phosphate uptake.</text>
</comment>
<dbReference type="Gene3D" id="1.20.58.220">
    <property type="entry name" value="Phosphate transport system protein phou homolog 2, domain 2"/>
    <property type="match status" value="1"/>
</dbReference>
<feature type="domain" description="PhoU" evidence="8">
    <location>
        <begin position="120"/>
        <end position="205"/>
    </location>
</feature>
<name>A0A410FUI4_BIPS1</name>
<dbReference type="GO" id="GO:0005737">
    <property type="term" value="C:cytoplasm"/>
    <property type="evidence" value="ECO:0007669"/>
    <property type="project" value="UniProtKB-SubCell"/>
</dbReference>
<evidence type="ECO:0000313" key="10">
    <source>
        <dbReference type="Proteomes" id="UP000287233"/>
    </source>
</evidence>
<dbReference type="PANTHER" id="PTHR42930">
    <property type="entry name" value="PHOSPHATE-SPECIFIC TRANSPORT SYSTEM ACCESSORY PROTEIN PHOU"/>
    <property type="match status" value="1"/>
</dbReference>
<evidence type="ECO:0000259" key="8">
    <source>
        <dbReference type="Pfam" id="PF01895"/>
    </source>
</evidence>
<dbReference type="SUPFAM" id="SSF109755">
    <property type="entry name" value="PhoU-like"/>
    <property type="match status" value="1"/>
</dbReference>
<feature type="domain" description="PhoU" evidence="8">
    <location>
        <begin position="20"/>
        <end position="105"/>
    </location>
</feature>
<dbReference type="FunFam" id="1.20.58.220:FF:000004">
    <property type="entry name" value="Phosphate-specific transport system accessory protein PhoU"/>
    <property type="match status" value="1"/>
</dbReference>
<dbReference type="GO" id="GO:0045936">
    <property type="term" value="P:negative regulation of phosphate metabolic process"/>
    <property type="evidence" value="ECO:0007669"/>
    <property type="project" value="InterPro"/>
</dbReference>
<evidence type="ECO:0000313" key="9">
    <source>
        <dbReference type="EMBL" id="QAA76726.1"/>
    </source>
</evidence>
<dbReference type="Pfam" id="PF01895">
    <property type="entry name" value="PhoU"/>
    <property type="match status" value="2"/>
</dbReference>
<reference evidence="10" key="1">
    <citation type="submission" date="2018-12" db="EMBL/GenBank/DDBJ databases">
        <title>Complete genome sequence of an uncultured bacterium of the candidate phylum Bipolaricaulota.</title>
        <authorList>
            <person name="Kadnikov V.V."/>
            <person name="Mardanov A.V."/>
            <person name="Beletsky A.V."/>
            <person name="Frank Y.A."/>
            <person name="Karnachuk O.V."/>
            <person name="Ravin N.V."/>
        </authorList>
    </citation>
    <scope>NUCLEOTIDE SEQUENCE [LARGE SCALE GENOMIC DNA]</scope>
</reference>
<evidence type="ECO:0000256" key="7">
    <source>
        <dbReference type="PIRNR" id="PIRNR003107"/>
    </source>
</evidence>
<accession>A0A410FUI4</accession>
<evidence type="ECO:0000256" key="2">
    <source>
        <dbReference type="ARBA" id="ARBA00008107"/>
    </source>
</evidence>
<dbReference type="EMBL" id="CP034928">
    <property type="protein sequence ID" value="QAA76726.1"/>
    <property type="molecule type" value="Genomic_DNA"/>
</dbReference>